<dbReference type="PIRSF" id="PIRSF037505">
    <property type="entry name" value="Betaine_HMT"/>
    <property type="match status" value="1"/>
</dbReference>
<dbReference type="SUPFAM" id="SSF82282">
    <property type="entry name" value="Homocysteine S-methyltransferase"/>
    <property type="match status" value="1"/>
</dbReference>
<dbReference type="PANTHER" id="PTHR11103">
    <property type="entry name" value="SLR1189 PROTEIN"/>
    <property type="match status" value="1"/>
</dbReference>
<dbReference type="GO" id="GO:0008270">
    <property type="term" value="F:zinc ion binding"/>
    <property type="evidence" value="ECO:0007669"/>
    <property type="project" value="InterPro"/>
</dbReference>
<evidence type="ECO:0000256" key="3">
    <source>
        <dbReference type="PIRSR" id="PIRSR037505-2"/>
    </source>
</evidence>
<dbReference type="RefSeq" id="WP_155318948.1">
    <property type="nucleotide sequence ID" value="NZ_AP021874.1"/>
</dbReference>
<keyword evidence="7" id="KW-1185">Reference proteome</keyword>
<dbReference type="Gene3D" id="3.20.20.330">
    <property type="entry name" value="Homocysteine-binding-like domain"/>
    <property type="match status" value="1"/>
</dbReference>
<feature type="binding site" evidence="3 4">
    <location>
        <position position="293"/>
    </location>
    <ligand>
        <name>Zn(2+)</name>
        <dbReference type="ChEBI" id="CHEBI:29105"/>
    </ligand>
</feature>
<dbReference type="PANTHER" id="PTHR11103:SF18">
    <property type="entry name" value="SLR1189 PROTEIN"/>
    <property type="match status" value="1"/>
</dbReference>
<dbReference type="Proteomes" id="UP000427906">
    <property type="component" value="Chromosome"/>
</dbReference>
<protein>
    <recommendedName>
        <fullName evidence="5">Hcy-binding domain-containing protein</fullName>
    </recommendedName>
</protein>
<feature type="binding site" evidence="3 4">
    <location>
        <position position="292"/>
    </location>
    <ligand>
        <name>Zn(2+)</name>
        <dbReference type="ChEBI" id="CHEBI:29105"/>
    </ligand>
</feature>
<proteinExistence type="predicted"/>
<dbReference type="PROSITE" id="PS50970">
    <property type="entry name" value="HCY"/>
    <property type="match status" value="1"/>
</dbReference>
<feature type="binding site" evidence="3 4">
    <location>
        <position position="210"/>
    </location>
    <ligand>
        <name>Zn(2+)</name>
        <dbReference type="ChEBI" id="CHEBI:29105"/>
    </ligand>
</feature>
<dbReference type="GO" id="GO:0008168">
    <property type="term" value="F:methyltransferase activity"/>
    <property type="evidence" value="ECO:0007669"/>
    <property type="project" value="UniProtKB-UniRule"/>
</dbReference>
<sequence>MTEPNRNLMGRLDAGTVLVAEGYIFELERRGVLKAGPFVPEAVLKYPDVVQGLHREFVRAGTDVVVACTYYAHRSKLQSIGIENALEEMNVKAIELAVEAARETGALVAGNICNTWEYDPSDMQASEARVRRIFGEQVQWAKAGGADFIIAETFTHFGEALLSLEEIKATDMPAVVTFSPVAPVTCDGFSLAEACKRLEDNGCDVVGLNCGRGPATMLPLLREIRQSVTGHVAALPVPYRTHDRQPCFFDLRGEDGKNGFPVALDPFLLSRFEMADFAVAARDMGINYIGICCGAGPHHVRAMAEALGRLVPASEYSPDIGLHPIFGDQQVQRQNFVECLYGPVPEVREK</sequence>
<gene>
    <name evidence="6" type="ORF">DSCA_49870</name>
</gene>
<evidence type="ECO:0000259" key="5">
    <source>
        <dbReference type="PROSITE" id="PS50970"/>
    </source>
</evidence>
<keyword evidence="3 4" id="KW-0862">Zinc</keyword>
<dbReference type="InterPro" id="IPR036589">
    <property type="entry name" value="HCY_dom_sf"/>
</dbReference>
<dbReference type="GO" id="GO:0009086">
    <property type="term" value="P:methionine biosynthetic process"/>
    <property type="evidence" value="ECO:0007669"/>
    <property type="project" value="InterPro"/>
</dbReference>
<dbReference type="GO" id="GO:0032259">
    <property type="term" value="P:methylation"/>
    <property type="evidence" value="ECO:0007669"/>
    <property type="project" value="UniProtKB-KW"/>
</dbReference>
<dbReference type="OrthoDB" id="9803687at2"/>
<dbReference type="InterPro" id="IPR017226">
    <property type="entry name" value="BHMT-like"/>
</dbReference>
<keyword evidence="1 4" id="KW-0489">Methyltransferase</keyword>
<evidence type="ECO:0000256" key="4">
    <source>
        <dbReference type="PROSITE-ProRule" id="PRU00333"/>
    </source>
</evidence>
<dbReference type="InterPro" id="IPR003726">
    <property type="entry name" value="HCY_dom"/>
</dbReference>
<organism evidence="6 7">
    <name type="scientific">Desulfosarcina alkanivorans</name>
    <dbReference type="NCBI Taxonomy" id="571177"/>
    <lineage>
        <taxon>Bacteria</taxon>
        <taxon>Pseudomonadati</taxon>
        <taxon>Thermodesulfobacteriota</taxon>
        <taxon>Desulfobacteria</taxon>
        <taxon>Desulfobacterales</taxon>
        <taxon>Desulfosarcinaceae</taxon>
        <taxon>Desulfosarcina</taxon>
    </lineage>
</organism>
<keyword evidence="3 4" id="KW-0479">Metal-binding</keyword>
<dbReference type="KEGG" id="dalk:DSCA_49870"/>
<accession>A0A5K7Z344</accession>
<evidence type="ECO:0000256" key="2">
    <source>
        <dbReference type="ARBA" id="ARBA00022679"/>
    </source>
</evidence>
<dbReference type="AlphaFoldDB" id="A0A5K7Z344"/>
<dbReference type="EMBL" id="AP021874">
    <property type="protein sequence ID" value="BBO71057.1"/>
    <property type="molecule type" value="Genomic_DNA"/>
</dbReference>
<name>A0A5K7Z344_9BACT</name>
<reference evidence="6 7" key="1">
    <citation type="submission" date="2019-11" db="EMBL/GenBank/DDBJ databases">
        <title>Comparative genomics of hydrocarbon-degrading Desulfosarcina strains.</title>
        <authorList>
            <person name="Watanabe M."/>
            <person name="Kojima H."/>
            <person name="Fukui M."/>
        </authorList>
    </citation>
    <scope>NUCLEOTIDE SEQUENCE [LARGE SCALE GENOMIC DNA]</scope>
    <source>
        <strain evidence="6 7">PL12</strain>
    </source>
</reference>
<evidence type="ECO:0000313" key="6">
    <source>
        <dbReference type="EMBL" id="BBO71057.1"/>
    </source>
</evidence>
<comment type="cofactor">
    <cofactor evidence="3">
        <name>Zn(2+)</name>
        <dbReference type="ChEBI" id="CHEBI:29105"/>
    </cofactor>
    <text evidence="3">Binds 1 zinc ion per subunit.</text>
</comment>
<evidence type="ECO:0000256" key="1">
    <source>
        <dbReference type="ARBA" id="ARBA00022603"/>
    </source>
</evidence>
<keyword evidence="2 4" id="KW-0808">Transferase</keyword>
<evidence type="ECO:0000313" key="7">
    <source>
        <dbReference type="Proteomes" id="UP000427906"/>
    </source>
</evidence>
<feature type="domain" description="Hcy-binding" evidence="5">
    <location>
        <begin position="5"/>
        <end position="307"/>
    </location>
</feature>
<dbReference type="Pfam" id="PF02574">
    <property type="entry name" value="S-methyl_trans"/>
    <property type="match status" value="1"/>
</dbReference>